<proteinExistence type="predicted"/>
<dbReference type="GO" id="GO:0031419">
    <property type="term" value="F:cobalamin binding"/>
    <property type="evidence" value="ECO:0007669"/>
    <property type="project" value="InterPro"/>
</dbReference>
<organism evidence="4 5">
    <name type="scientific">Halobacillus andaensis</name>
    <dbReference type="NCBI Taxonomy" id="1176239"/>
    <lineage>
        <taxon>Bacteria</taxon>
        <taxon>Bacillati</taxon>
        <taxon>Bacillota</taxon>
        <taxon>Bacilli</taxon>
        <taxon>Bacillales</taxon>
        <taxon>Bacillaceae</taxon>
        <taxon>Halobacillus</taxon>
    </lineage>
</organism>
<dbReference type="Gene3D" id="3.20.20.240">
    <property type="entry name" value="Methylmalonyl-CoA mutase"/>
    <property type="match status" value="1"/>
</dbReference>
<dbReference type="InterPro" id="IPR006099">
    <property type="entry name" value="MeMalonylCoA_mutase_a/b_cat"/>
</dbReference>
<dbReference type="InterPro" id="IPR006098">
    <property type="entry name" value="MMCoA_mutase_a_cat"/>
</dbReference>
<dbReference type="PANTHER" id="PTHR48101">
    <property type="entry name" value="METHYLMALONYL-COA MUTASE, MITOCHONDRIAL-RELATED"/>
    <property type="match status" value="1"/>
</dbReference>
<dbReference type="Pfam" id="PF01642">
    <property type="entry name" value="MM_CoA_mutase"/>
    <property type="match status" value="1"/>
</dbReference>
<feature type="domain" description="Methylmalonyl-CoA mutase alpha/beta chain catalytic" evidence="3">
    <location>
        <begin position="34"/>
        <end position="548"/>
    </location>
</feature>
<feature type="region of interest" description="Disordered" evidence="2">
    <location>
        <begin position="1"/>
        <end position="29"/>
    </location>
</feature>
<reference evidence="4" key="2">
    <citation type="submission" date="2020-09" db="EMBL/GenBank/DDBJ databases">
        <authorList>
            <person name="Sun Q."/>
            <person name="Zhou Y."/>
        </authorList>
    </citation>
    <scope>NUCLEOTIDE SEQUENCE</scope>
    <source>
        <strain evidence="4">CGMCC 1.12153</strain>
    </source>
</reference>
<evidence type="ECO:0000256" key="1">
    <source>
        <dbReference type="ARBA" id="ARBA00023235"/>
    </source>
</evidence>
<dbReference type="InterPro" id="IPR016176">
    <property type="entry name" value="Cbl-dep_enz_cat"/>
</dbReference>
<protein>
    <submittedName>
        <fullName evidence="4">Methylmalonyl-CoA mutase</fullName>
    </submittedName>
</protein>
<dbReference type="SUPFAM" id="SSF51703">
    <property type="entry name" value="Cobalamin (vitamin B12)-dependent enzymes"/>
    <property type="match status" value="1"/>
</dbReference>
<dbReference type="EMBL" id="BMEL01000001">
    <property type="protein sequence ID" value="GGF08542.1"/>
    <property type="molecule type" value="Genomic_DNA"/>
</dbReference>
<dbReference type="PANTHER" id="PTHR48101:SF1">
    <property type="entry name" value="METHYLMALONYL-COA MUTASE, LARGE SUBUNIT"/>
    <property type="match status" value="1"/>
</dbReference>
<evidence type="ECO:0000256" key="2">
    <source>
        <dbReference type="SAM" id="MobiDB-lite"/>
    </source>
</evidence>
<name>A0A917EUY6_HALAA</name>
<accession>A0A917EUY6</accession>
<dbReference type="Proteomes" id="UP000660110">
    <property type="component" value="Unassembled WGS sequence"/>
</dbReference>
<dbReference type="NCBIfam" id="TIGR00641">
    <property type="entry name" value="acid_CoA_mut_N"/>
    <property type="match status" value="1"/>
</dbReference>
<dbReference type="AlphaFoldDB" id="A0A917EUY6"/>
<dbReference type="GO" id="GO:0004494">
    <property type="term" value="F:methylmalonyl-CoA mutase activity"/>
    <property type="evidence" value="ECO:0007669"/>
    <property type="project" value="InterPro"/>
</dbReference>
<keyword evidence="1" id="KW-0413">Isomerase</keyword>
<reference evidence="4" key="1">
    <citation type="journal article" date="2014" name="Int. J. Syst. Evol. Microbiol.">
        <title>Complete genome sequence of Corynebacterium casei LMG S-19264T (=DSM 44701T), isolated from a smear-ripened cheese.</title>
        <authorList>
            <consortium name="US DOE Joint Genome Institute (JGI-PGF)"/>
            <person name="Walter F."/>
            <person name="Albersmeier A."/>
            <person name="Kalinowski J."/>
            <person name="Ruckert C."/>
        </authorList>
    </citation>
    <scope>NUCLEOTIDE SEQUENCE</scope>
    <source>
        <strain evidence="4">CGMCC 1.12153</strain>
    </source>
</reference>
<evidence type="ECO:0000259" key="3">
    <source>
        <dbReference type="Pfam" id="PF01642"/>
    </source>
</evidence>
<keyword evidence="5" id="KW-1185">Reference proteome</keyword>
<sequence>MGNSSDFQQGKEKWEADVEKASQRFPERKKQFVTSSDIEIDALYTPSQEETHSYEKDLGFPGQYPYTRGIQPTMYRSRYWTMRQYAGFGSASETNKRFRYLLGQGQTGLSVAFDLPTQIGYDSDDQMAEGEVGKVGVAIDSLKDMEVLFDQIPLNEVSTSMTINAPASILLAMYIAVGEKQGVKAEELTGTIQNDILKEYIARGTYIYPPKPSMRLITDIFAYCQENLPKFNTISISGYHIREAGSTAVQEVAFTIANGIAYVDAAIEAGLKVDQFAPRLAFFFNAHNQFFEEAAKYRAARRIWAKIMKEHYQAEDPKSWKMRFHTQTGGSTLTAQQPDNNIVRVTLQALAAVMGGTQSLHTNSKDEALALPTEDSARIALRTQQIIAQESGVADTIDPLAGSYYVEALTDKIEEQVNEYLTRISEMGGAVQAVEEGYMQREIHQTAYDAQKRIESKEDIIVGLNEYKVDEEINPDLLRVDEKLEENQINRTQQVRVTRDQQKVDKCLELLRKAANTNDNVMPHIVESVKAYATVGEIANVLRAEFGEYTAM</sequence>
<dbReference type="CDD" id="cd03680">
    <property type="entry name" value="MM_CoA_mutase_ICM_like"/>
    <property type="match status" value="1"/>
</dbReference>
<dbReference type="RefSeq" id="WP_188375764.1">
    <property type="nucleotide sequence ID" value="NZ_BMEL01000001.1"/>
</dbReference>
<evidence type="ECO:0000313" key="5">
    <source>
        <dbReference type="Proteomes" id="UP000660110"/>
    </source>
</evidence>
<evidence type="ECO:0000313" key="4">
    <source>
        <dbReference type="EMBL" id="GGF08542.1"/>
    </source>
</evidence>
<gene>
    <name evidence="4" type="ORF">GCM10010954_03760</name>
</gene>
<feature type="compositionally biased region" description="Basic and acidic residues" evidence="2">
    <location>
        <begin position="9"/>
        <end position="29"/>
    </location>
</feature>
<comment type="caution">
    <text evidence="4">The sequence shown here is derived from an EMBL/GenBank/DDBJ whole genome shotgun (WGS) entry which is preliminary data.</text>
</comment>